<accession>A0AAE0SV50</accession>
<proteinExistence type="predicted"/>
<reference evidence="2" key="1">
    <citation type="journal article" date="2021" name="Genome Biol. Evol.">
        <title>A High-Quality Reference Genome for a Parasitic Bivalve with Doubly Uniparental Inheritance (Bivalvia: Unionida).</title>
        <authorList>
            <person name="Smith C.H."/>
        </authorList>
    </citation>
    <scope>NUCLEOTIDE SEQUENCE</scope>
    <source>
        <strain evidence="2">CHS0354</strain>
    </source>
</reference>
<evidence type="ECO:0000313" key="3">
    <source>
        <dbReference type="Proteomes" id="UP001195483"/>
    </source>
</evidence>
<sequence>MKKMRPTPLSSSNEISPNESSISNPKKKKAESGETEEEEDLETKDEIHLEVDSDTDNENETDANMDMETETETEPNKPTGQETDTETYRTTIDEETVPEYAIVNGSVKVEIDSKIEKPDDDDEMETVDNENI</sequence>
<dbReference type="AlphaFoldDB" id="A0AAE0SV50"/>
<name>A0AAE0SV50_9BIVA</name>
<dbReference type="EMBL" id="JAEAOA010000039">
    <property type="protein sequence ID" value="KAK3598133.1"/>
    <property type="molecule type" value="Genomic_DNA"/>
</dbReference>
<feature type="compositionally biased region" description="Acidic residues" evidence="1">
    <location>
        <begin position="33"/>
        <end position="43"/>
    </location>
</feature>
<dbReference type="Proteomes" id="UP001195483">
    <property type="component" value="Unassembled WGS sequence"/>
</dbReference>
<protein>
    <submittedName>
        <fullName evidence="2">Uncharacterized protein</fullName>
    </submittedName>
</protein>
<feature type="compositionally biased region" description="Acidic residues" evidence="1">
    <location>
        <begin position="52"/>
        <end position="73"/>
    </location>
</feature>
<evidence type="ECO:0000313" key="2">
    <source>
        <dbReference type="EMBL" id="KAK3598133.1"/>
    </source>
</evidence>
<reference evidence="2" key="2">
    <citation type="journal article" date="2021" name="Genome Biol. Evol.">
        <title>Developing a high-quality reference genome for a parasitic bivalve with doubly uniparental inheritance (Bivalvia: Unionida).</title>
        <authorList>
            <person name="Smith C.H."/>
        </authorList>
    </citation>
    <scope>NUCLEOTIDE SEQUENCE</scope>
    <source>
        <strain evidence="2">CHS0354</strain>
        <tissue evidence="2">Mantle</tissue>
    </source>
</reference>
<feature type="compositionally biased region" description="Low complexity" evidence="1">
    <location>
        <begin position="10"/>
        <end position="24"/>
    </location>
</feature>
<feature type="region of interest" description="Disordered" evidence="1">
    <location>
        <begin position="112"/>
        <end position="132"/>
    </location>
</feature>
<reference evidence="2" key="3">
    <citation type="submission" date="2023-05" db="EMBL/GenBank/DDBJ databases">
        <authorList>
            <person name="Smith C.H."/>
        </authorList>
    </citation>
    <scope>NUCLEOTIDE SEQUENCE</scope>
    <source>
        <strain evidence="2">CHS0354</strain>
        <tissue evidence="2">Mantle</tissue>
    </source>
</reference>
<feature type="region of interest" description="Disordered" evidence="1">
    <location>
        <begin position="1"/>
        <end position="99"/>
    </location>
</feature>
<feature type="compositionally biased region" description="Acidic residues" evidence="1">
    <location>
        <begin position="118"/>
        <end position="132"/>
    </location>
</feature>
<organism evidence="2 3">
    <name type="scientific">Potamilus streckersoni</name>
    <dbReference type="NCBI Taxonomy" id="2493646"/>
    <lineage>
        <taxon>Eukaryota</taxon>
        <taxon>Metazoa</taxon>
        <taxon>Spiralia</taxon>
        <taxon>Lophotrochozoa</taxon>
        <taxon>Mollusca</taxon>
        <taxon>Bivalvia</taxon>
        <taxon>Autobranchia</taxon>
        <taxon>Heteroconchia</taxon>
        <taxon>Palaeoheterodonta</taxon>
        <taxon>Unionida</taxon>
        <taxon>Unionoidea</taxon>
        <taxon>Unionidae</taxon>
        <taxon>Ambleminae</taxon>
        <taxon>Lampsilini</taxon>
        <taxon>Potamilus</taxon>
    </lineage>
</organism>
<gene>
    <name evidence="2" type="ORF">CHS0354_000070</name>
</gene>
<comment type="caution">
    <text evidence="2">The sequence shown here is derived from an EMBL/GenBank/DDBJ whole genome shotgun (WGS) entry which is preliminary data.</text>
</comment>
<evidence type="ECO:0000256" key="1">
    <source>
        <dbReference type="SAM" id="MobiDB-lite"/>
    </source>
</evidence>
<keyword evidence="3" id="KW-1185">Reference proteome</keyword>